<accession>D6U8Q2</accession>
<gene>
    <name evidence="2" type="ORF">Krac_0090</name>
</gene>
<reference evidence="2 3" key="1">
    <citation type="journal article" date="2011" name="Stand. Genomic Sci.">
        <title>Non-contiguous finished genome sequence and contextual data of the filamentous soil bacterium Ktedonobacter racemifer type strain (SOSP1-21).</title>
        <authorList>
            <person name="Chang Y.J."/>
            <person name="Land M."/>
            <person name="Hauser L."/>
            <person name="Chertkov O."/>
            <person name="Del Rio T.G."/>
            <person name="Nolan M."/>
            <person name="Copeland A."/>
            <person name="Tice H."/>
            <person name="Cheng J.F."/>
            <person name="Lucas S."/>
            <person name="Han C."/>
            <person name="Goodwin L."/>
            <person name="Pitluck S."/>
            <person name="Ivanova N."/>
            <person name="Ovchinikova G."/>
            <person name="Pati A."/>
            <person name="Chen A."/>
            <person name="Palaniappan K."/>
            <person name="Mavromatis K."/>
            <person name="Liolios K."/>
            <person name="Brettin T."/>
            <person name="Fiebig A."/>
            <person name="Rohde M."/>
            <person name="Abt B."/>
            <person name="Goker M."/>
            <person name="Detter J.C."/>
            <person name="Woyke T."/>
            <person name="Bristow J."/>
            <person name="Eisen J.A."/>
            <person name="Markowitz V."/>
            <person name="Hugenholtz P."/>
            <person name="Kyrpides N.C."/>
            <person name="Klenk H.P."/>
            <person name="Lapidus A."/>
        </authorList>
    </citation>
    <scope>NUCLEOTIDE SEQUENCE [LARGE SCALE GENOMIC DNA]</scope>
    <source>
        <strain evidence="3">DSM 44963</strain>
    </source>
</reference>
<feature type="region of interest" description="Disordered" evidence="1">
    <location>
        <begin position="146"/>
        <end position="179"/>
    </location>
</feature>
<dbReference type="AlphaFoldDB" id="D6U8Q2"/>
<comment type="caution">
    <text evidence="2">The sequence shown here is derived from an EMBL/GenBank/DDBJ whole genome shotgun (WGS) entry which is preliminary data.</text>
</comment>
<dbReference type="Proteomes" id="UP000004508">
    <property type="component" value="Unassembled WGS sequence"/>
</dbReference>
<evidence type="ECO:0000256" key="1">
    <source>
        <dbReference type="SAM" id="MobiDB-lite"/>
    </source>
</evidence>
<feature type="compositionally biased region" description="Basic and acidic residues" evidence="1">
    <location>
        <begin position="146"/>
        <end position="157"/>
    </location>
</feature>
<dbReference type="RefSeq" id="WP_007923569.1">
    <property type="nucleotide sequence ID" value="NZ_ADVG01000006.1"/>
</dbReference>
<sequence length="179" mass="20151">MAGFRQGARCSWINDNGTVEVATIINPRGLWECDVCLEDGTIMYNAGGSGRIRYEVPSVVVPVASVPDLEGTNGGPLPPEVLKKYAVIECYYSNHDDLYWKVWQEYFPDSAPLLLLWHPGSREDGLLTEQERTWRADAVAQTDAWRARRDAREKVDDLDLPSSPYGEQKRSPVYADSPF</sequence>
<protein>
    <submittedName>
        <fullName evidence="2">Uncharacterized protein</fullName>
    </submittedName>
</protein>
<proteinExistence type="predicted"/>
<keyword evidence="3" id="KW-1185">Reference proteome</keyword>
<dbReference type="EMBL" id="ADVG01000006">
    <property type="protein sequence ID" value="EFH79612.1"/>
    <property type="molecule type" value="Genomic_DNA"/>
</dbReference>
<name>D6U8Q2_KTERA</name>
<evidence type="ECO:0000313" key="2">
    <source>
        <dbReference type="EMBL" id="EFH79612.1"/>
    </source>
</evidence>
<dbReference type="InParanoid" id="D6U8Q2"/>
<evidence type="ECO:0000313" key="3">
    <source>
        <dbReference type="Proteomes" id="UP000004508"/>
    </source>
</evidence>
<organism evidence="2 3">
    <name type="scientific">Ktedonobacter racemifer DSM 44963</name>
    <dbReference type="NCBI Taxonomy" id="485913"/>
    <lineage>
        <taxon>Bacteria</taxon>
        <taxon>Bacillati</taxon>
        <taxon>Chloroflexota</taxon>
        <taxon>Ktedonobacteria</taxon>
        <taxon>Ktedonobacterales</taxon>
        <taxon>Ktedonobacteraceae</taxon>
        <taxon>Ktedonobacter</taxon>
    </lineage>
</organism>